<dbReference type="SMART" id="SM00387">
    <property type="entry name" value="HATPase_c"/>
    <property type="match status" value="1"/>
</dbReference>
<evidence type="ECO:0000256" key="2">
    <source>
        <dbReference type="ARBA" id="ARBA00022777"/>
    </source>
</evidence>
<feature type="domain" description="Histidine kinase/HSP90-like ATPase" evidence="4">
    <location>
        <begin position="215"/>
        <end position="309"/>
    </location>
</feature>
<dbReference type="GO" id="GO:0016301">
    <property type="term" value="F:kinase activity"/>
    <property type="evidence" value="ECO:0007669"/>
    <property type="project" value="UniProtKB-KW"/>
</dbReference>
<dbReference type="Proteomes" id="UP001198602">
    <property type="component" value="Unassembled WGS sequence"/>
</dbReference>
<evidence type="ECO:0000313" key="5">
    <source>
        <dbReference type="EMBL" id="MCA1857627.1"/>
    </source>
</evidence>
<dbReference type="Pfam" id="PF02518">
    <property type="entry name" value="HATPase_c"/>
    <property type="match status" value="1"/>
</dbReference>
<dbReference type="PANTHER" id="PTHR24421">
    <property type="entry name" value="NITRATE/NITRITE SENSOR PROTEIN NARX-RELATED"/>
    <property type="match status" value="1"/>
</dbReference>
<proteinExistence type="predicted"/>
<dbReference type="Gene3D" id="3.30.565.10">
    <property type="entry name" value="Histidine kinase-like ATPase, C-terminal domain"/>
    <property type="match status" value="1"/>
</dbReference>
<dbReference type="Gene3D" id="1.20.5.1930">
    <property type="match status" value="1"/>
</dbReference>
<keyword evidence="2 5" id="KW-0418">Kinase</keyword>
<gene>
    <name evidence="5" type="ORF">LE190_17065</name>
</gene>
<evidence type="ECO:0000256" key="1">
    <source>
        <dbReference type="ARBA" id="ARBA00022679"/>
    </source>
</evidence>
<evidence type="ECO:0000256" key="3">
    <source>
        <dbReference type="ARBA" id="ARBA00023012"/>
    </source>
</evidence>
<dbReference type="CDD" id="cd16917">
    <property type="entry name" value="HATPase_UhpB-NarQ-NarX-like"/>
    <property type="match status" value="1"/>
</dbReference>
<accession>A0ABS7YD46</accession>
<name>A0ABS7YD46_9BURK</name>
<dbReference type="RefSeq" id="WP_225239829.1">
    <property type="nucleotide sequence ID" value="NZ_JAHYBX010000008.1"/>
</dbReference>
<keyword evidence="1" id="KW-0808">Transferase</keyword>
<dbReference type="InterPro" id="IPR011712">
    <property type="entry name" value="Sig_transdc_His_kin_sub3_dim/P"/>
</dbReference>
<evidence type="ECO:0000313" key="6">
    <source>
        <dbReference type="Proteomes" id="UP001198602"/>
    </source>
</evidence>
<reference evidence="5 6" key="1">
    <citation type="submission" date="2021-07" db="EMBL/GenBank/DDBJ databases">
        <title>Characterization of Violacein-producing bacteria and related species.</title>
        <authorList>
            <person name="Wilson H.S."/>
            <person name="De Leon M.E."/>
        </authorList>
    </citation>
    <scope>NUCLEOTIDE SEQUENCE [LARGE SCALE GENOMIC DNA]</scope>
    <source>
        <strain evidence="5 6">HSC-2F05</strain>
    </source>
</reference>
<dbReference type="InterPro" id="IPR003594">
    <property type="entry name" value="HATPase_dom"/>
</dbReference>
<organism evidence="5 6">
    <name type="scientific">Massilia hydrophila</name>
    <dbReference type="NCBI Taxonomy" id="3044279"/>
    <lineage>
        <taxon>Bacteria</taxon>
        <taxon>Pseudomonadati</taxon>
        <taxon>Pseudomonadota</taxon>
        <taxon>Betaproteobacteria</taxon>
        <taxon>Burkholderiales</taxon>
        <taxon>Oxalobacteraceae</taxon>
        <taxon>Telluria group</taxon>
        <taxon>Massilia</taxon>
    </lineage>
</organism>
<dbReference type="InterPro" id="IPR036890">
    <property type="entry name" value="HATPase_C_sf"/>
</dbReference>
<dbReference type="SUPFAM" id="SSF55874">
    <property type="entry name" value="ATPase domain of HSP90 chaperone/DNA topoisomerase II/histidine kinase"/>
    <property type="match status" value="1"/>
</dbReference>
<evidence type="ECO:0000259" key="4">
    <source>
        <dbReference type="SMART" id="SM00387"/>
    </source>
</evidence>
<dbReference type="InterPro" id="IPR050482">
    <property type="entry name" value="Sensor_HK_TwoCompSys"/>
</dbReference>
<keyword evidence="6" id="KW-1185">Reference proteome</keyword>
<comment type="caution">
    <text evidence="5">The sequence shown here is derived from an EMBL/GenBank/DDBJ whole genome shotgun (WGS) entry which is preliminary data.</text>
</comment>
<dbReference type="Pfam" id="PF07730">
    <property type="entry name" value="HisKA_3"/>
    <property type="match status" value="1"/>
</dbReference>
<keyword evidence="3" id="KW-0902">Two-component regulatory system</keyword>
<sequence length="314" mass="33107">MFTLFLFGAPAWAAAHPGGAAFLPVASLAGDRLRAALPELPLATLLVLAAAALGLLLHRRVQAAHDRYLALDGQLQAERSARAEAEAALAGSHEVLCRLVRQQESVREAERARIARDLHDELGHRLLALRVELALQQAAVRGTSAVLYDKLSQAIGTLDAALRSVRTTVGGLRPIAPGQSLRQAAERHLAEFARLHGLDYRFDAGLASEGGCDPESEVVLFRVLQEALSNVGRHAQASMVRVSLVEAAGKTVLRVEDDGIGPGVPASTTGRGRGVDGMRERTAALGGSLSLEAGRRGGTVLCATFPSRRLAPSG</sequence>
<dbReference type="EMBL" id="JAHYBX010000008">
    <property type="protein sequence ID" value="MCA1857627.1"/>
    <property type="molecule type" value="Genomic_DNA"/>
</dbReference>
<protein>
    <submittedName>
        <fullName evidence="5">Sensor histidine kinase</fullName>
    </submittedName>
</protein>